<organism evidence="1 2">
    <name type="scientific">Bacillus salitolerans</name>
    <dbReference type="NCBI Taxonomy" id="1437434"/>
    <lineage>
        <taxon>Bacteria</taxon>
        <taxon>Bacillati</taxon>
        <taxon>Bacillota</taxon>
        <taxon>Bacilli</taxon>
        <taxon>Bacillales</taxon>
        <taxon>Bacillaceae</taxon>
        <taxon>Bacillus</taxon>
    </lineage>
</organism>
<dbReference type="InterPro" id="IPR014199">
    <property type="entry name" value="Spore_YtxC"/>
</dbReference>
<gene>
    <name evidence="1" type="ORF">ACFSCX_05125</name>
</gene>
<protein>
    <submittedName>
        <fullName evidence="1">Sporulation protein YtxC</fullName>
    </submittedName>
</protein>
<evidence type="ECO:0000313" key="1">
    <source>
        <dbReference type="EMBL" id="MFD1735942.1"/>
    </source>
</evidence>
<dbReference type="RefSeq" id="WP_377927081.1">
    <property type="nucleotide sequence ID" value="NZ_JBHUEM010000004.1"/>
</dbReference>
<name>A0ABW4LN59_9BACI</name>
<accession>A0ABW4LN59</accession>
<comment type="caution">
    <text evidence="1">The sequence shown here is derived from an EMBL/GenBank/DDBJ whole genome shotgun (WGS) entry which is preliminary data.</text>
</comment>
<dbReference type="Pfam" id="PF08812">
    <property type="entry name" value="YtxC"/>
    <property type="match status" value="1"/>
</dbReference>
<reference evidence="2" key="1">
    <citation type="journal article" date="2019" name="Int. J. Syst. Evol. Microbiol.">
        <title>The Global Catalogue of Microorganisms (GCM) 10K type strain sequencing project: providing services to taxonomists for standard genome sequencing and annotation.</title>
        <authorList>
            <consortium name="The Broad Institute Genomics Platform"/>
            <consortium name="The Broad Institute Genome Sequencing Center for Infectious Disease"/>
            <person name="Wu L."/>
            <person name="Ma J."/>
        </authorList>
    </citation>
    <scope>NUCLEOTIDE SEQUENCE [LARGE SCALE GENOMIC DNA]</scope>
    <source>
        <strain evidence="2">CCUG 49339</strain>
    </source>
</reference>
<keyword evidence="2" id="KW-1185">Reference proteome</keyword>
<dbReference type="EMBL" id="JBHUEM010000004">
    <property type="protein sequence ID" value="MFD1735942.1"/>
    <property type="molecule type" value="Genomic_DNA"/>
</dbReference>
<proteinExistence type="predicted"/>
<evidence type="ECO:0000313" key="2">
    <source>
        <dbReference type="Proteomes" id="UP001597214"/>
    </source>
</evidence>
<sequence>MHISFEKSSDAEDVYKIIQEFINEPIQYMDIALEECTLYINIEKDELFCIHTYVVPALTKFVTEWKETLYLQEIISNIFYFHDEMEQQNIIQMVYSLVDEVECSTMKEKKREEIVTQSLKKFLSKNISFSFDAFVTFRLKEYLKRLEEYIELAIDEYKLEQDYQDFIESLRKYIFAKTPTFDLIHVVHEKDAFLFYDREYKAITHHIQLIEEDFVTINGFEVDKQVIAPLLFLAPKEIHLYTYFFDHGVVQTLMNIFQERIQCHQYEQFNNIKN</sequence>
<dbReference type="Proteomes" id="UP001597214">
    <property type="component" value="Unassembled WGS sequence"/>
</dbReference>